<accession>A0A9Q3GG67</accession>
<protein>
    <submittedName>
        <fullName evidence="2">Uncharacterized protein</fullName>
    </submittedName>
</protein>
<proteinExistence type="predicted"/>
<name>A0A9Q3GG67_9BASI</name>
<feature type="region of interest" description="Disordered" evidence="1">
    <location>
        <begin position="69"/>
        <end position="103"/>
    </location>
</feature>
<evidence type="ECO:0000256" key="1">
    <source>
        <dbReference type="SAM" id="MobiDB-lite"/>
    </source>
</evidence>
<keyword evidence="3" id="KW-1185">Reference proteome</keyword>
<comment type="caution">
    <text evidence="2">The sequence shown here is derived from an EMBL/GenBank/DDBJ whole genome shotgun (WGS) entry which is preliminary data.</text>
</comment>
<dbReference type="AlphaFoldDB" id="A0A9Q3GG67"/>
<evidence type="ECO:0000313" key="2">
    <source>
        <dbReference type="EMBL" id="MBW0465132.1"/>
    </source>
</evidence>
<organism evidence="2 3">
    <name type="scientific">Austropuccinia psidii MF-1</name>
    <dbReference type="NCBI Taxonomy" id="1389203"/>
    <lineage>
        <taxon>Eukaryota</taxon>
        <taxon>Fungi</taxon>
        <taxon>Dikarya</taxon>
        <taxon>Basidiomycota</taxon>
        <taxon>Pucciniomycotina</taxon>
        <taxon>Pucciniomycetes</taxon>
        <taxon>Pucciniales</taxon>
        <taxon>Sphaerophragmiaceae</taxon>
        <taxon>Austropuccinia</taxon>
    </lineage>
</organism>
<dbReference type="Proteomes" id="UP000765509">
    <property type="component" value="Unassembled WGS sequence"/>
</dbReference>
<evidence type="ECO:0000313" key="3">
    <source>
        <dbReference type="Proteomes" id="UP000765509"/>
    </source>
</evidence>
<sequence>MEQNPPNTPRQDTPIPHMPCEQTPQKPIPGPSDTQWLEDLFCSKQKAITFLILTFDSSELTLPPFVEPSKYNEPLIPGLSPSSKPHEPEPKVAPIHSSEKPFG</sequence>
<feature type="compositionally biased region" description="Polar residues" evidence="1">
    <location>
        <begin position="1"/>
        <end position="11"/>
    </location>
</feature>
<feature type="region of interest" description="Disordered" evidence="1">
    <location>
        <begin position="1"/>
        <end position="34"/>
    </location>
</feature>
<reference evidence="2" key="1">
    <citation type="submission" date="2021-03" db="EMBL/GenBank/DDBJ databases">
        <title>Draft genome sequence of rust myrtle Austropuccinia psidii MF-1, a brazilian biotype.</title>
        <authorList>
            <person name="Quecine M.C."/>
            <person name="Pachon D.M.R."/>
            <person name="Bonatelli M.L."/>
            <person name="Correr F.H."/>
            <person name="Franceschini L.M."/>
            <person name="Leite T.F."/>
            <person name="Margarido G.R.A."/>
            <person name="Almeida C.A."/>
            <person name="Ferrarezi J.A."/>
            <person name="Labate C.A."/>
        </authorList>
    </citation>
    <scope>NUCLEOTIDE SEQUENCE</scope>
    <source>
        <strain evidence="2">MF-1</strain>
    </source>
</reference>
<gene>
    <name evidence="2" type="ORF">O181_004847</name>
</gene>
<dbReference type="EMBL" id="AVOT02000961">
    <property type="protein sequence ID" value="MBW0465132.1"/>
    <property type="molecule type" value="Genomic_DNA"/>
</dbReference>